<dbReference type="Proteomes" id="UP000624703">
    <property type="component" value="Unassembled WGS sequence"/>
</dbReference>
<gene>
    <name evidence="1" type="ORF">JIN82_04125</name>
</gene>
<name>A0A8J7MC43_9BACT</name>
<dbReference type="EMBL" id="JAENIM010000021">
    <property type="protein sequence ID" value="MBK1790343.1"/>
    <property type="molecule type" value="Genomic_DNA"/>
</dbReference>
<keyword evidence="2" id="KW-1185">Reference proteome</keyword>
<organism evidence="1 2">
    <name type="scientific">Persicirhabdus sediminis</name>
    <dbReference type="NCBI Taxonomy" id="454144"/>
    <lineage>
        <taxon>Bacteria</taxon>
        <taxon>Pseudomonadati</taxon>
        <taxon>Verrucomicrobiota</taxon>
        <taxon>Verrucomicrobiia</taxon>
        <taxon>Verrucomicrobiales</taxon>
        <taxon>Verrucomicrobiaceae</taxon>
        <taxon>Persicirhabdus</taxon>
    </lineage>
</organism>
<protein>
    <submittedName>
        <fullName evidence="1">Uncharacterized protein</fullName>
    </submittedName>
</protein>
<comment type="caution">
    <text evidence="1">The sequence shown here is derived from an EMBL/GenBank/DDBJ whole genome shotgun (WGS) entry which is preliminary data.</text>
</comment>
<dbReference type="AlphaFoldDB" id="A0A8J7MC43"/>
<evidence type="ECO:0000313" key="2">
    <source>
        <dbReference type="Proteomes" id="UP000624703"/>
    </source>
</evidence>
<evidence type="ECO:0000313" key="1">
    <source>
        <dbReference type="EMBL" id="MBK1790343.1"/>
    </source>
</evidence>
<sequence length="112" mass="13159">MLWIFRGIFWGGVEFVDHQESISSELTSQRENDGKQVFIYQINNQTKYKWEDLVYTLKVYDDKDELLDVYNGKEYSWAVQPNSTGLISIKPSDLAVGARYEFEITDLRTSLY</sequence>
<proteinExistence type="predicted"/>
<accession>A0A8J7MC43</accession>
<reference evidence="1" key="1">
    <citation type="submission" date="2021-01" db="EMBL/GenBank/DDBJ databases">
        <title>Modified the classification status of verrucomicrobia.</title>
        <authorList>
            <person name="Feng X."/>
        </authorList>
    </citation>
    <scope>NUCLEOTIDE SEQUENCE</scope>
    <source>
        <strain evidence="1">_KCTC 22039</strain>
    </source>
</reference>